<evidence type="ECO:0000256" key="2">
    <source>
        <dbReference type="ARBA" id="ARBA00004141"/>
    </source>
</evidence>
<comment type="similarity">
    <text evidence="3 11">Belongs to the peptidase M50B family.</text>
</comment>
<feature type="transmembrane region" description="Helical" evidence="11">
    <location>
        <begin position="6"/>
        <end position="28"/>
    </location>
</feature>
<keyword evidence="5 11" id="KW-0812">Transmembrane</keyword>
<feature type="domain" description="PDZ" evidence="12">
    <location>
        <begin position="199"/>
        <end position="252"/>
    </location>
</feature>
<evidence type="ECO:0000256" key="10">
    <source>
        <dbReference type="ARBA" id="ARBA00023136"/>
    </source>
</evidence>
<keyword evidence="9 11" id="KW-0482">Metalloprotease</keyword>
<feature type="transmembrane region" description="Helical" evidence="11">
    <location>
        <begin position="389"/>
        <end position="416"/>
    </location>
</feature>
<evidence type="ECO:0000259" key="12">
    <source>
        <dbReference type="PROSITE" id="PS50106"/>
    </source>
</evidence>
<dbReference type="CDD" id="cd06163">
    <property type="entry name" value="S2P-M50_PDZ_RseP-like"/>
    <property type="match status" value="2"/>
</dbReference>
<gene>
    <name evidence="13" type="ORF">BECKLFY1418B_GA0070995_100452</name>
</gene>
<sequence length="460" mass="50567">MDFFYAILGFTVTIGILVTVHEFGHFWVARRLGVKVLRFSIGFGKPLWARRFGPDDTEYVLAAIPLGGYVKMLDEREGEVAEKELPRAFNRQSLSVRLAIASAGPLCNILFAVLAYWAMFVTGINGIKPFVMDVAPGSIAASADVLPNDVILSVDDQNTRTWEVVMQTVVAKALARDAIPLVVRRGDGFDTQLTLNLSSISLDDFTENGFFHTVGIFPPSPHRTTTIGRVQPGGAAKRAGLKKGDRIISAEGEVFADWNAWRRFVRRYPGQSMEVRIERNGLPMTVILRPEPVKTEAGTIGFIGAAADHPSEQSLRDYRREFYVTERYSPLAAFGHALSETGNASLLTIRMIWKILTLEVSFKNLSGPVSIARYAGAAVQTGISRFLQFLGILSVSIGILNLLPIPVLDGGHILYYCIEFVKKRPLSEKAQAIGQRVGITMLVGLMGLALFNDFARLFGG</sequence>
<keyword evidence="11" id="KW-0479">Metal-binding</keyword>
<evidence type="ECO:0000256" key="3">
    <source>
        <dbReference type="ARBA" id="ARBA00007931"/>
    </source>
</evidence>
<evidence type="ECO:0000256" key="8">
    <source>
        <dbReference type="ARBA" id="ARBA00022989"/>
    </source>
</evidence>
<dbReference type="GO" id="GO:0004222">
    <property type="term" value="F:metalloendopeptidase activity"/>
    <property type="evidence" value="ECO:0007669"/>
    <property type="project" value="InterPro"/>
</dbReference>
<evidence type="ECO:0000256" key="4">
    <source>
        <dbReference type="ARBA" id="ARBA00022670"/>
    </source>
</evidence>
<dbReference type="PANTHER" id="PTHR42837:SF2">
    <property type="entry name" value="MEMBRANE METALLOPROTEASE ARASP2, CHLOROPLASTIC-RELATED"/>
    <property type="match status" value="1"/>
</dbReference>
<keyword evidence="4 13" id="KW-0645">Protease</keyword>
<dbReference type="InterPro" id="IPR008915">
    <property type="entry name" value="Peptidase_M50"/>
</dbReference>
<dbReference type="Pfam" id="PF02163">
    <property type="entry name" value="Peptidase_M50"/>
    <property type="match status" value="1"/>
</dbReference>
<feature type="transmembrane region" description="Helical" evidence="11">
    <location>
        <begin position="96"/>
        <end position="119"/>
    </location>
</feature>
<keyword evidence="10 11" id="KW-0472">Membrane</keyword>
<dbReference type="GO" id="GO:0016020">
    <property type="term" value="C:membrane"/>
    <property type="evidence" value="ECO:0007669"/>
    <property type="project" value="UniProtKB-SubCell"/>
</dbReference>
<dbReference type="InterPro" id="IPR001478">
    <property type="entry name" value="PDZ"/>
</dbReference>
<evidence type="ECO:0000256" key="9">
    <source>
        <dbReference type="ARBA" id="ARBA00023049"/>
    </source>
</evidence>
<dbReference type="AlphaFoldDB" id="A0A450U5Z1"/>
<organism evidence="13">
    <name type="scientific">Candidatus Kentrum sp. LFY</name>
    <dbReference type="NCBI Taxonomy" id="2126342"/>
    <lineage>
        <taxon>Bacteria</taxon>
        <taxon>Pseudomonadati</taxon>
        <taxon>Pseudomonadota</taxon>
        <taxon>Gammaproteobacteria</taxon>
        <taxon>Candidatus Kentrum</taxon>
    </lineage>
</organism>
<dbReference type="InterPro" id="IPR036034">
    <property type="entry name" value="PDZ_sf"/>
</dbReference>
<dbReference type="EC" id="3.4.24.-" evidence="11"/>
<evidence type="ECO:0000256" key="5">
    <source>
        <dbReference type="ARBA" id="ARBA00022692"/>
    </source>
</evidence>
<protein>
    <recommendedName>
        <fullName evidence="11">Zinc metalloprotease</fullName>
        <ecNumber evidence="11">3.4.24.-</ecNumber>
    </recommendedName>
</protein>
<accession>A0A450U5Z1</accession>
<reference evidence="13" key="1">
    <citation type="submission" date="2019-02" db="EMBL/GenBank/DDBJ databases">
        <authorList>
            <person name="Gruber-Vodicka R. H."/>
            <person name="Seah K. B. B."/>
        </authorList>
    </citation>
    <scope>NUCLEOTIDE SEQUENCE</scope>
    <source>
        <strain evidence="13">BECK_M7</strain>
    </source>
</reference>
<dbReference type="InterPro" id="IPR004387">
    <property type="entry name" value="Pept_M50_Zn"/>
</dbReference>
<dbReference type="NCBIfam" id="TIGR00054">
    <property type="entry name" value="RIP metalloprotease RseP"/>
    <property type="match status" value="1"/>
</dbReference>
<keyword evidence="7 11" id="KW-0862">Zinc</keyword>
<keyword evidence="8 11" id="KW-1133">Transmembrane helix</keyword>
<dbReference type="CDD" id="cd23081">
    <property type="entry name" value="cpPDZ_EcRseP-like"/>
    <property type="match status" value="1"/>
</dbReference>
<comment type="subcellular location">
    <subcellularLocation>
        <location evidence="2">Membrane</location>
        <topology evidence="2">Multi-pass membrane protein</topology>
    </subcellularLocation>
</comment>
<dbReference type="InterPro" id="IPR041489">
    <property type="entry name" value="PDZ_6"/>
</dbReference>
<dbReference type="GO" id="GO:0006508">
    <property type="term" value="P:proteolysis"/>
    <property type="evidence" value="ECO:0007669"/>
    <property type="project" value="UniProtKB-KW"/>
</dbReference>
<dbReference type="EMBL" id="CAADFF010000004">
    <property type="protein sequence ID" value="VFJ86716.1"/>
    <property type="molecule type" value="Genomic_DNA"/>
</dbReference>
<dbReference type="SUPFAM" id="SSF50156">
    <property type="entry name" value="PDZ domain-like"/>
    <property type="match status" value="2"/>
</dbReference>
<keyword evidence="6 11" id="KW-0378">Hydrolase</keyword>
<dbReference type="PANTHER" id="PTHR42837">
    <property type="entry name" value="REGULATOR OF SIGMA-E PROTEASE RSEP"/>
    <property type="match status" value="1"/>
</dbReference>
<proteinExistence type="inferred from homology"/>
<name>A0A450U5Z1_9GAMM</name>
<evidence type="ECO:0000313" key="13">
    <source>
        <dbReference type="EMBL" id="VFJ86716.1"/>
    </source>
</evidence>
<dbReference type="GO" id="GO:0046872">
    <property type="term" value="F:metal ion binding"/>
    <property type="evidence" value="ECO:0007669"/>
    <property type="project" value="UniProtKB-KW"/>
</dbReference>
<evidence type="ECO:0000256" key="6">
    <source>
        <dbReference type="ARBA" id="ARBA00022801"/>
    </source>
</evidence>
<dbReference type="SMART" id="SM00228">
    <property type="entry name" value="PDZ"/>
    <property type="match status" value="2"/>
</dbReference>
<dbReference type="Gene3D" id="2.30.42.10">
    <property type="match status" value="2"/>
</dbReference>
<evidence type="ECO:0000256" key="1">
    <source>
        <dbReference type="ARBA" id="ARBA00001947"/>
    </source>
</evidence>
<feature type="transmembrane region" description="Helical" evidence="11">
    <location>
        <begin position="437"/>
        <end position="458"/>
    </location>
</feature>
<comment type="cofactor">
    <cofactor evidence="1 11">
        <name>Zn(2+)</name>
        <dbReference type="ChEBI" id="CHEBI:29105"/>
    </cofactor>
</comment>
<dbReference type="PROSITE" id="PS50106">
    <property type="entry name" value="PDZ"/>
    <property type="match status" value="1"/>
</dbReference>
<dbReference type="Pfam" id="PF17820">
    <property type="entry name" value="PDZ_6"/>
    <property type="match status" value="2"/>
</dbReference>
<evidence type="ECO:0000256" key="11">
    <source>
        <dbReference type="RuleBase" id="RU362031"/>
    </source>
</evidence>
<evidence type="ECO:0000256" key="7">
    <source>
        <dbReference type="ARBA" id="ARBA00022833"/>
    </source>
</evidence>